<name>A0A0D9YVU0_9ORYZ</name>
<organism evidence="2">
    <name type="scientific">Oryza glumipatula</name>
    <dbReference type="NCBI Taxonomy" id="40148"/>
    <lineage>
        <taxon>Eukaryota</taxon>
        <taxon>Viridiplantae</taxon>
        <taxon>Streptophyta</taxon>
        <taxon>Embryophyta</taxon>
        <taxon>Tracheophyta</taxon>
        <taxon>Spermatophyta</taxon>
        <taxon>Magnoliopsida</taxon>
        <taxon>Liliopsida</taxon>
        <taxon>Poales</taxon>
        <taxon>Poaceae</taxon>
        <taxon>BOP clade</taxon>
        <taxon>Oryzoideae</taxon>
        <taxon>Oryzeae</taxon>
        <taxon>Oryzinae</taxon>
        <taxon>Oryza</taxon>
    </lineage>
</organism>
<feature type="region of interest" description="Disordered" evidence="1">
    <location>
        <begin position="1"/>
        <end position="74"/>
    </location>
</feature>
<keyword evidence="3" id="KW-1185">Reference proteome</keyword>
<sequence length="106" mass="11548">MYKLNRSDSPVGTQVGFRVAISRSSQGQRRSPSVPRASRGGAVARPAASTASSATAACADPPSIPRASEQGRRRSSCCFRRILLVRCKQKSRKEMARQTNKQRSNI</sequence>
<protein>
    <submittedName>
        <fullName evidence="2">Uncharacterized protein</fullName>
    </submittedName>
</protein>
<dbReference type="Gramene" id="OGLUM02G26810.2">
    <property type="protein sequence ID" value="OGLUM02G26810.2"/>
    <property type="gene ID" value="OGLUM02G26810"/>
</dbReference>
<reference evidence="2" key="2">
    <citation type="submission" date="2018-05" db="EMBL/GenBank/DDBJ databases">
        <title>OgluRS3 (Oryza glumaepatula Reference Sequence Version 3).</title>
        <authorList>
            <person name="Zhang J."/>
            <person name="Kudrna D."/>
            <person name="Lee S."/>
            <person name="Talag J."/>
            <person name="Welchert J."/>
            <person name="Wing R.A."/>
        </authorList>
    </citation>
    <scope>NUCLEOTIDE SEQUENCE [LARGE SCALE GENOMIC DNA]</scope>
</reference>
<evidence type="ECO:0000313" key="3">
    <source>
        <dbReference type="Proteomes" id="UP000026961"/>
    </source>
</evidence>
<accession>A0A0D9YVU0</accession>
<evidence type="ECO:0000256" key="1">
    <source>
        <dbReference type="SAM" id="MobiDB-lite"/>
    </source>
</evidence>
<dbReference type="AlphaFoldDB" id="A0A0D9YVU0"/>
<proteinExistence type="predicted"/>
<feature type="compositionally biased region" description="Low complexity" evidence="1">
    <location>
        <begin position="22"/>
        <end position="61"/>
    </location>
</feature>
<dbReference type="EnsemblPlants" id="OGLUM02G26810.2">
    <property type="protein sequence ID" value="OGLUM02G26810.2"/>
    <property type="gene ID" value="OGLUM02G26810"/>
</dbReference>
<dbReference type="Proteomes" id="UP000026961">
    <property type="component" value="Chromosome 2"/>
</dbReference>
<evidence type="ECO:0000313" key="2">
    <source>
        <dbReference type="EnsemblPlants" id="OGLUM02G26810.2"/>
    </source>
</evidence>
<reference evidence="2" key="1">
    <citation type="submission" date="2015-04" db="UniProtKB">
        <authorList>
            <consortium name="EnsemblPlants"/>
        </authorList>
    </citation>
    <scope>IDENTIFICATION</scope>
</reference>